<dbReference type="Proteomes" id="UP000663823">
    <property type="component" value="Unassembled WGS sequence"/>
</dbReference>
<gene>
    <name evidence="1" type="ORF">OTI717_LOCUS28848</name>
</gene>
<reference evidence="1" key="1">
    <citation type="submission" date="2021-02" db="EMBL/GenBank/DDBJ databases">
        <authorList>
            <person name="Nowell W R."/>
        </authorList>
    </citation>
    <scope>NUCLEOTIDE SEQUENCE</scope>
</reference>
<protein>
    <submittedName>
        <fullName evidence="1">Uncharacterized protein</fullName>
    </submittedName>
</protein>
<organism evidence="1 2">
    <name type="scientific">Rotaria sordida</name>
    <dbReference type="NCBI Taxonomy" id="392033"/>
    <lineage>
        <taxon>Eukaryota</taxon>
        <taxon>Metazoa</taxon>
        <taxon>Spiralia</taxon>
        <taxon>Gnathifera</taxon>
        <taxon>Rotifera</taxon>
        <taxon>Eurotatoria</taxon>
        <taxon>Bdelloidea</taxon>
        <taxon>Philodinida</taxon>
        <taxon>Philodinidae</taxon>
        <taxon>Rotaria</taxon>
    </lineage>
</organism>
<feature type="non-terminal residue" evidence="1">
    <location>
        <position position="1"/>
    </location>
</feature>
<evidence type="ECO:0000313" key="2">
    <source>
        <dbReference type="Proteomes" id="UP000663823"/>
    </source>
</evidence>
<comment type="caution">
    <text evidence="1">The sequence shown here is derived from an EMBL/GenBank/DDBJ whole genome shotgun (WGS) entry which is preliminary data.</text>
</comment>
<accession>A0A819NLK2</accession>
<sequence length="51" mass="6115">IYGNEDLLRIRAKDYGDYGRLLLRKLYSKQELAECILPPDHQRYTRTETTK</sequence>
<dbReference type="EMBL" id="CAJOAX010007016">
    <property type="protein sequence ID" value="CAF3997943.1"/>
    <property type="molecule type" value="Genomic_DNA"/>
</dbReference>
<name>A0A819NLK2_9BILA</name>
<dbReference type="AlphaFoldDB" id="A0A819NLK2"/>
<evidence type="ECO:0000313" key="1">
    <source>
        <dbReference type="EMBL" id="CAF3997943.1"/>
    </source>
</evidence>
<proteinExistence type="predicted"/>